<evidence type="ECO:0000256" key="1">
    <source>
        <dbReference type="ARBA" id="ARBA00023125"/>
    </source>
</evidence>
<gene>
    <name evidence="4" type="ORF">I6N95_19220</name>
</gene>
<proteinExistence type="predicted"/>
<dbReference type="InterPro" id="IPR001647">
    <property type="entry name" value="HTH_TetR"/>
</dbReference>
<dbReference type="EMBL" id="JAEEGA010000014">
    <property type="protein sequence ID" value="MBP1043153.1"/>
    <property type="molecule type" value="Genomic_DNA"/>
</dbReference>
<protein>
    <submittedName>
        <fullName evidence="4">TetR/AcrR family transcriptional regulator</fullName>
    </submittedName>
</protein>
<evidence type="ECO:0000313" key="4">
    <source>
        <dbReference type="EMBL" id="MBP1043153.1"/>
    </source>
</evidence>
<reference evidence="4" key="1">
    <citation type="submission" date="2020-12" db="EMBL/GenBank/DDBJ databases">
        <title>Vagococcus allomyrinae sp. nov. and Enterococcus lavae sp. nov., isolated from the larvae of Allomyrina dichotoma.</title>
        <authorList>
            <person name="Lee S.D."/>
        </authorList>
    </citation>
    <scope>NUCLEOTIDE SEQUENCE</scope>
    <source>
        <strain evidence="4">BWB3-3</strain>
    </source>
</reference>
<keyword evidence="1 2" id="KW-0238">DNA-binding</keyword>
<dbReference type="RefSeq" id="WP_209530959.1">
    <property type="nucleotide sequence ID" value="NZ_JAEEGA010000014.1"/>
</dbReference>
<comment type="caution">
    <text evidence="4">The sequence shown here is derived from an EMBL/GenBank/DDBJ whole genome shotgun (WGS) entry which is preliminary data.</text>
</comment>
<dbReference type="PROSITE" id="PS50977">
    <property type="entry name" value="HTH_TETR_2"/>
    <property type="match status" value="1"/>
</dbReference>
<dbReference type="InterPro" id="IPR009057">
    <property type="entry name" value="Homeodomain-like_sf"/>
</dbReference>
<feature type="domain" description="HTH tetR-type" evidence="3">
    <location>
        <begin position="8"/>
        <end position="69"/>
    </location>
</feature>
<organism evidence="4 5">
    <name type="scientific">Vagococcus allomyrinae</name>
    <dbReference type="NCBI Taxonomy" id="2794353"/>
    <lineage>
        <taxon>Bacteria</taxon>
        <taxon>Bacillati</taxon>
        <taxon>Bacillota</taxon>
        <taxon>Bacilli</taxon>
        <taxon>Lactobacillales</taxon>
        <taxon>Enterococcaceae</taxon>
        <taxon>Vagococcus</taxon>
    </lineage>
</organism>
<dbReference type="PANTHER" id="PTHR43479">
    <property type="entry name" value="ACREF/ENVCD OPERON REPRESSOR-RELATED"/>
    <property type="match status" value="1"/>
</dbReference>
<dbReference type="SUPFAM" id="SSF46689">
    <property type="entry name" value="Homeodomain-like"/>
    <property type="match status" value="1"/>
</dbReference>
<dbReference type="AlphaFoldDB" id="A0A940SY92"/>
<keyword evidence="5" id="KW-1185">Reference proteome</keyword>
<evidence type="ECO:0000313" key="5">
    <source>
        <dbReference type="Proteomes" id="UP000674938"/>
    </source>
</evidence>
<name>A0A940SY92_9ENTE</name>
<accession>A0A940SY92</accession>
<dbReference type="Proteomes" id="UP000674938">
    <property type="component" value="Unassembled WGS sequence"/>
</dbReference>
<dbReference type="Gene3D" id="1.10.357.10">
    <property type="entry name" value="Tetracycline Repressor, domain 2"/>
    <property type="match status" value="1"/>
</dbReference>
<sequence>MTQRYNSEDTIDDILTAASHLFIQKGYEKTSIQDIVNELDGLTRGAIYHHFNSKDDILEAVVKRLVLNPKYIERIIQQDLTGLEQLQQLLLEGISNDESLTNFSASFPLLDNPKFFMMHVKNNNEILVPYIEKMIISGNQDGSLHVPYPKQMAEVVILVLVTWFTNALFPTEVTDILPKINAAKHVLNSVGLNILSDEIMAEITRKLVTAQKK</sequence>
<dbReference type="PANTHER" id="PTHR43479:SF11">
    <property type="entry name" value="ACREF_ENVCD OPERON REPRESSOR-RELATED"/>
    <property type="match status" value="1"/>
</dbReference>
<dbReference type="Pfam" id="PF00440">
    <property type="entry name" value="TetR_N"/>
    <property type="match status" value="1"/>
</dbReference>
<feature type="DNA-binding region" description="H-T-H motif" evidence="2">
    <location>
        <begin position="32"/>
        <end position="51"/>
    </location>
</feature>
<evidence type="ECO:0000259" key="3">
    <source>
        <dbReference type="PROSITE" id="PS50977"/>
    </source>
</evidence>
<dbReference type="InterPro" id="IPR050624">
    <property type="entry name" value="HTH-type_Tx_Regulator"/>
</dbReference>
<dbReference type="GO" id="GO:0003677">
    <property type="term" value="F:DNA binding"/>
    <property type="evidence" value="ECO:0007669"/>
    <property type="project" value="UniProtKB-UniRule"/>
</dbReference>
<evidence type="ECO:0000256" key="2">
    <source>
        <dbReference type="PROSITE-ProRule" id="PRU00335"/>
    </source>
</evidence>